<dbReference type="OrthoDB" id="9786954at2"/>
<dbReference type="NCBIfam" id="NF002298">
    <property type="entry name" value="PRK01222.1-4"/>
    <property type="match status" value="1"/>
</dbReference>
<name>A0A285NNB3_9AQUI</name>
<dbReference type="UniPathway" id="UPA00035">
    <property type="reaction ID" value="UER00042"/>
</dbReference>
<dbReference type="GO" id="GO:0000162">
    <property type="term" value="P:L-tryptophan biosynthetic process"/>
    <property type="evidence" value="ECO:0007669"/>
    <property type="project" value="UniProtKB-UniRule"/>
</dbReference>
<evidence type="ECO:0000256" key="9">
    <source>
        <dbReference type="ARBA" id="ARBA00023235"/>
    </source>
</evidence>
<dbReference type="FunFam" id="3.20.20.70:FF:000075">
    <property type="entry name" value="Tryptophan biosynthesis protein TRP1"/>
    <property type="match status" value="1"/>
</dbReference>
<protein>
    <recommendedName>
        <fullName evidence="5 10">N-(5'-phosphoribosyl)anthranilate isomerase</fullName>
        <shortName evidence="10">PRAI</shortName>
        <ecNumber evidence="4 10">5.3.1.24</ecNumber>
    </recommendedName>
</protein>
<proteinExistence type="inferred from homology"/>
<dbReference type="HAMAP" id="MF_00135">
    <property type="entry name" value="PRAI"/>
    <property type="match status" value="1"/>
</dbReference>
<evidence type="ECO:0000259" key="11">
    <source>
        <dbReference type="Pfam" id="PF00697"/>
    </source>
</evidence>
<evidence type="ECO:0000256" key="5">
    <source>
        <dbReference type="ARBA" id="ARBA00022272"/>
    </source>
</evidence>
<evidence type="ECO:0000256" key="4">
    <source>
        <dbReference type="ARBA" id="ARBA00012572"/>
    </source>
</evidence>
<dbReference type="Pfam" id="PF00697">
    <property type="entry name" value="PRAI"/>
    <property type="match status" value="1"/>
</dbReference>
<dbReference type="Proteomes" id="UP000218627">
    <property type="component" value="Unassembled WGS sequence"/>
</dbReference>
<dbReference type="SUPFAM" id="SSF51366">
    <property type="entry name" value="Ribulose-phoshate binding barrel"/>
    <property type="match status" value="1"/>
</dbReference>
<dbReference type="RefSeq" id="WP_096599979.1">
    <property type="nucleotide sequence ID" value="NZ_OBEN01000001.1"/>
</dbReference>
<comment type="pathway">
    <text evidence="2 10">Amino-acid biosynthesis; L-tryptophan biosynthesis; L-tryptophan from chorismate: step 3/5.</text>
</comment>
<keyword evidence="6 10" id="KW-0028">Amino-acid biosynthesis</keyword>
<keyword evidence="8 10" id="KW-0057">Aromatic amino acid biosynthesis</keyword>
<sequence>MVKVKFCGLKRREDVEKALSLGVDYIGFVLYPKSPRFVSFDELKELVHSAGNSIKKVGVMVNPEYEEVKRALDTGIDLVQLHGEESFQLAKKIGISRVIKAFRVKDDLHIAQEWQLAYAILLDTYSEKAYGGTGKTFDWKIAEKFVKEGFRVFLSGGLNPSNVIHAVKKVNPYAVDVSSGIEVSPGVKDHKKMIAFVEALRNNLS</sequence>
<dbReference type="PANTHER" id="PTHR42894">
    <property type="entry name" value="N-(5'-PHOSPHORIBOSYL)ANTHRANILATE ISOMERASE"/>
    <property type="match status" value="1"/>
</dbReference>
<dbReference type="Gene3D" id="3.20.20.70">
    <property type="entry name" value="Aldolase class I"/>
    <property type="match status" value="1"/>
</dbReference>
<evidence type="ECO:0000256" key="1">
    <source>
        <dbReference type="ARBA" id="ARBA00001164"/>
    </source>
</evidence>
<evidence type="ECO:0000256" key="3">
    <source>
        <dbReference type="ARBA" id="ARBA00007571"/>
    </source>
</evidence>
<dbReference type="InterPro" id="IPR001240">
    <property type="entry name" value="PRAI_dom"/>
</dbReference>
<evidence type="ECO:0000256" key="10">
    <source>
        <dbReference type="HAMAP-Rule" id="MF_00135"/>
    </source>
</evidence>
<dbReference type="AlphaFoldDB" id="A0A285NNB3"/>
<feature type="domain" description="N-(5'phosphoribosyl) anthranilate isomerase (PRAI)" evidence="11">
    <location>
        <begin position="5"/>
        <end position="198"/>
    </location>
</feature>
<comment type="catalytic activity">
    <reaction evidence="1 10">
        <text>N-(5-phospho-beta-D-ribosyl)anthranilate = 1-(2-carboxyphenylamino)-1-deoxy-D-ribulose 5-phosphate</text>
        <dbReference type="Rhea" id="RHEA:21540"/>
        <dbReference type="ChEBI" id="CHEBI:18277"/>
        <dbReference type="ChEBI" id="CHEBI:58613"/>
        <dbReference type="EC" id="5.3.1.24"/>
    </reaction>
</comment>
<evidence type="ECO:0000256" key="7">
    <source>
        <dbReference type="ARBA" id="ARBA00022822"/>
    </source>
</evidence>
<comment type="similarity">
    <text evidence="3 10">Belongs to the TrpF family.</text>
</comment>
<dbReference type="CDD" id="cd00405">
    <property type="entry name" value="PRAI"/>
    <property type="match status" value="1"/>
</dbReference>
<keyword evidence="9 10" id="KW-0413">Isomerase</keyword>
<accession>A0A285NNB3</accession>
<dbReference type="PANTHER" id="PTHR42894:SF1">
    <property type="entry name" value="N-(5'-PHOSPHORIBOSYL)ANTHRANILATE ISOMERASE"/>
    <property type="match status" value="1"/>
</dbReference>
<dbReference type="EMBL" id="OBEN01000001">
    <property type="protein sequence ID" value="SNZ10939.1"/>
    <property type="molecule type" value="Genomic_DNA"/>
</dbReference>
<keyword evidence="7 10" id="KW-0822">Tryptophan biosynthesis</keyword>
<dbReference type="EC" id="5.3.1.24" evidence="4 10"/>
<organism evidence="12 13">
    <name type="scientific">Hydrogenobacter hydrogenophilus</name>
    <dbReference type="NCBI Taxonomy" id="35835"/>
    <lineage>
        <taxon>Bacteria</taxon>
        <taxon>Pseudomonadati</taxon>
        <taxon>Aquificota</taxon>
        <taxon>Aquificia</taxon>
        <taxon>Aquificales</taxon>
        <taxon>Aquificaceae</taxon>
        <taxon>Hydrogenobacter</taxon>
    </lineage>
</organism>
<dbReference type="InterPro" id="IPR011060">
    <property type="entry name" value="RibuloseP-bd_barrel"/>
</dbReference>
<evidence type="ECO:0000256" key="8">
    <source>
        <dbReference type="ARBA" id="ARBA00023141"/>
    </source>
</evidence>
<reference evidence="13" key="1">
    <citation type="submission" date="2017-09" db="EMBL/GenBank/DDBJ databases">
        <authorList>
            <person name="Varghese N."/>
            <person name="Submissions S."/>
        </authorList>
    </citation>
    <scope>NUCLEOTIDE SEQUENCE [LARGE SCALE GENOMIC DNA]</scope>
    <source>
        <strain evidence="13">DSM 2913</strain>
    </source>
</reference>
<evidence type="ECO:0000256" key="2">
    <source>
        <dbReference type="ARBA" id="ARBA00004664"/>
    </source>
</evidence>
<dbReference type="InterPro" id="IPR044643">
    <property type="entry name" value="TrpF_fam"/>
</dbReference>
<gene>
    <name evidence="10" type="primary">trpF</name>
    <name evidence="12" type="ORF">SAMN06265353_0095</name>
</gene>
<evidence type="ECO:0000256" key="6">
    <source>
        <dbReference type="ARBA" id="ARBA00022605"/>
    </source>
</evidence>
<evidence type="ECO:0000313" key="12">
    <source>
        <dbReference type="EMBL" id="SNZ10939.1"/>
    </source>
</evidence>
<dbReference type="GO" id="GO:0004640">
    <property type="term" value="F:phosphoribosylanthranilate isomerase activity"/>
    <property type="evidence" value="ECO:0007669"/>
    <property type="project" value="UniProtKB-UniRule"/>
</dbReference>
<keyword evidence="13" id="KW-1185">Reference proteome</keyword>
<evidence type="ECO:0000313" key="13">
    <source>
        <dbReference type="Proteomes" id="UP000218627"/>
    </source>
</evidence>
<dbReference type="InterPro" id="IPR013785">
    <property type="entry name" value="Aldolase_TIM"/>
</dbReference>